<feature type="domain" description="DUF6950" evidence="1">
    <location>
        <begin position="9"/>
        <end position="108"/>
    </location>
</feature>
<sequence length="130" mass="15496">MDEGLSMIVETIEKYIHKPYVQGKDDCTLLVLDYLELYDYRKLAEGRYKTIRGAMRVLPTLSHYKTMDELLRDFCDVVEDGSIYDGDIVFHKIHAYLYWQGNLFGVHHDHFKLTRVNLPLTNDYKVYRKR</sequence>
<organism evidence="2 3">
    <name type="scientific">Aeromonas salmonicida subsp. pectinolytica 34mel</name>
    <dbReference type="NCBI Taxonomy" id="1324960"/>
    <lineage>
        <taxon>Bacteria</taxon>
        <taxon>Pseudomonadati</taxon>
        <taxon>Pseudomonadota</taxon>
        <taxon>Gammaproteobacteria</taxon>
        <taxon>Aeromonadales</taxon>
        <taxon>Aeromonadaceae</taxon>
        <taxon>Aeromonas</taxon>
    </lineage>
</organism>
<dbReference type="EMBL" id="CP022426">
    <property type="protein sequence ID" value="ATP09817.1"/>
    <property type="molecule type" value="Genomic_DNA"/>
</dbReference>
<protein>
    <recommendedName>
        <fullName evidence="1">DUF6950 domain-containing protein</fullName>
    </recommendedName>
</protein>
<evidence type="ECO:0000259" key="1">
    <source>
        <dbReference type="Pfam" id="PF22262"/>
    </source>
</evidence>
<gene>
    <name evidence="2" type="ORF">Asalp_26790</name>
</gene>
<name>T0PPH1_AERSA</name>
<dbReference type="AlphaFoldDB" id="T0PPH1"/>
<reference evidence="3" key="1">
    <citation type="journal article" date="2018" name="BMC Genomics">
        <title>The complete and fully assembled genome sequence of Aeromonas salmonicida subsp. pectinolytica and its comparative analysis with other Aeromonas species: investigation of the mobilome in environmental and pathogenic strains.</title>
        <authorList>
            <person name="Pfeiffer F."/>
            <person name="Zamora-Lagos M.A."/>
            <person name="Blettinger M."/>
            <person name="Yeroslaviz A."/>
            <person name="Dahl A."/>
            <person name="Gruber S."/>
            <person name="Habermann B.H."/>
        </authorList>
    </citation>
    <scope>NUCLEOTIDE SEQUENCE [LARGE SCALE GENOMIC DNA]</scope>
    <source>
        <strain evidence="3">34mel</strain>
    </source>
</reference>
<accession>T0PPH1</accession>
<evidence type="ECO:0000313" key="2">
    <source>
        <dbReference type="EMBL" id="ATP09817.1"/>
    </source>
</evidence>
<dbReference type="Pfam" id="PF22262">
    <property type="entry name" value="DUF6950"/>
    <property type="match status" value="1"/>
</dbReference>
<evidence type="ECO:0000313" key="3">
    <source>
        <dbReference type="Proteomes" id="UP000222916"/>
    </source>
</evidence>
<dbReference type="InterPro" id="IPR053802">
    <property type="entry name" value="DUF6950"/>
</dbReference>
<proteinExistence type="predicted"/>
<dbReference type="Proteomes" id="UP000222916">
    <property type="component" value="Chromosome"/>
</dbReference>